<dbReference type="InterPro" id="IPR005860">
    <property type="entry name" value="CobD"/>
</dbReference>
<keyword evidence="7" id="KW-0456">Lyase</keyword>
<comment type="caution">
    <text evidence="11">The sequence shown here is derived from an EMBL/GenBank/DDBJ whole genome shotgun (WGS) entry which is preliminary data.</text>
</comment>
<comment type="pathway">
    <text evidence="3">Cofactor biosynthesis; adenosylcobalamin biosynthesis.</text>
</comment>
<dbReference type="NCBIfam" id="TIGR01140">
    <property type="entry name" value="L_thr_O3P_dcar"/>
    <property type="match status" value="1"/>
</dbReference>
<accession>A0A511XKQ1</accession>
<dbReference type="InterPro" id="IPR004839">
    <property type="entry name" value="Aminotransferase_I/II_large"/>
</dbReference>
<dbReference type="EMBL" id="BJYG01000021">
    <property type="protein sequence ID" value="GEN63521.1"/>
    <property type="molecule type" value="Genomic_DNA"/>
</dbReference>
<evidence type="ECO:0000313" key="12">
    <source>
        <dbReference type="Proteomes" id="UP000321746"/>
    </source>
</evidence>
<evidence type="ECO:0000256" key="2">
    <source>
        <dbReference type="ARBA" id="ARBA00003444"/>
    </source>
</evidence>
<protein>
    <recommendedName>
        <fullName evidence="4">threonine-phosphate decarboxylase</fullName>
        <ecNumber evidence="4">4.1.1.81</ecNumber>
    </recommendedName>
    <alternativeName>
        <fullName evidence="8">L-threonine-O-3-phosphate decarboxylase</fullName>
    </alternativeName>
</protein>
<keyword evidence="12" id="KW-1185">Reference proteome</keyword>
<proteinExistence type="predicted"/>
<evidence type="ECO:0000259" key="10">
    <source>
        <dbReference type="Pfam" id="PF00155"/>
    </source>
</evidence>
<reference evidence="11 12" key="1">
    <citation type="submission" date="2019-07" db="EMBL/GenBank/DDBJ databases">
        <title>Whole genome shotgun sequence of Acetobacter oeni NBRC 105207.</title>
        <authorList>
            <person name="Hosoyama A."/>
            <person name="Uohara A."/>
            <person name="Ohji S."/>
            <person name="Ichikawa N."/>
        </authorList>
    </citation>
    <scope>NUCLEOTIDE SEQUENCE [LARGE SCALE GENOMIC DNA]</scope>
    <source>
        <strain evidence="11 12">NBRC 105207</strain>
    </source>
</reference>
<dbReference type="PANTHER" id="PTHR42885">
    <property type="entry name" value="HISTIDINOL-PHOSPHATE AMINOTRANSFERASE-RELATED"/>
    <property type="match status" value="1"/>
</dbReference>
<comment type="function">
    <text evidence="2">Decarboxylates L-threonine-O-3-phosphate to yield (R)-1-amino-2-propanol O-2-phosphate, the precursor for the linkage between the nucleotide loop and the corrin ring in cobalamin.</text>
</comment>
<evidence type="ECO:0000256" key="9">
    <source>
        <dbReference type="ARBA" id="ARBA00048531"/>
    </source>
</evidence>
<dbReference type="Pfam" id="PF00155">
    <property type="entry name" value="Aminotran_1_2"/>
    <property type="match status" value="1"/>
</dbReference>
<evidence type="ECO:0000256" key="3">
    <source>
        <dbReference type="ARBA" id="ARBA00004953"/>
    </source>
</evidence>
<dbReference type="PANTHER" id="PTHR42885:SF1">
    <property type="entry name" value="THREONINE-PHOSPHATE DECARBOXYLASE"/>
    <property type="match status" value="1"/>
</dbReference>
<evidence type="ECO:0000256" key="6">
    <source>
        <dbReference type="ARBA" id="ARBA00022898"/>
    </source>
</evidence>
<evidence type="ECO:0000256" key="5">
    <source>
        <dbReference type="ARBA" id="ARBA00022573"/>
    </source>
</evidence>
<evidence type="ECO:0000256" key="1">
    <source>
        <dbReference type="ARBA" id="ARBA00001933"/>
    </source>
</evidence>
<dbReference type="GO" id="GO:0030170">
    <property type="term" value="F:pyridoxal phosphate binding"/>
    <property type="evidence" value="ECO:0007669"/>
    <property type="project" value="InterPro"/>
</dbReference>
<comment type="cofactor">
    <cofactor evidence="1">
        <name>pyridoxal 5'-phosphate</name>
        <dbReference type="ChEBI" id="CHEBI:597326"/>
    </cofactor>
</comment>
<dbReference type="UniPathway" id="UPA00148"/>
<evidence type="ECO:0000256" key="8">
    <source>
        <dbReference type="ARBA" id="ARBA00029996"/>
    </source>
</evidence>
<dbReference type="EC" id="4.1.1.81" evidence="4"/>
<dbReference type="Proteomes" id="UP000321746">
    <property type="component" value="Unassembled WGS sequence"/>
</dbReference>
<dbReference type="Gene3D" id="3.90.1150.10">
    <property type="entry name" value="Aspartate Aminotransferase, domain 1"/>
    <property type="match status" value="1"/>
</dbReference>
<comment type="catalytic activity">
    <reaction evidence="9">
        <text>O-phospho-L-threonine + H(+) = (R)-1-aminopropan-2-yl phosphate + CO2</text>
        <dbReference type="Rhea" id="RHEA:11492"/>
        <dbReference type="ChEBI" id="CHEBI:15378"/>
        <dbReference type="ChEBI" id="CHEBI:16526"/>
        <dbReference type="ChEBI" id="CHEBI:58563"/>
        <dbReference type="ChEBI" id="CHEBI:58675"/>
        <dbReference type="EC" id="4.1.1.81"/>
    </reaction>
</comment>
<evidence type="ECO:0000256" key="4">
    <source>
        <dbReference type="ARBA" id="ARBA00012285"/>
    </source>
</evidence>
<feature type="domain" description="Aminotransferase class I/classII large" evidence="10">
    <location>
        <begin position="42"/>
        <end position="305"/>
    </location>
</feature>
<organism evidence="11 12">
    <name type="scientific">Acetobacter oeni</name>
    <dbReference type="NCBI Taxonomy" id="304077"/>
    <lineage>
        <taxon>Bacteria</taxon>
        <taxon>Pseudomonadati</taxon>
        <taxon>Pseudomonadota</taxon>
        <taxon>Alphaproteobacteria</taxon>
        <taxon>Acetobacterales</taxon>
        <taxon>Acetobacteraceae</taxon>
        <taxon>Acetobacter</taxon>
    </lineage>
</organism>
<dbReference type="SUPFAM" id="SSF53383">
    <property type="entry name" value="PLP-dependent transferases"/>
    <property type="match status" value="1"/>
</dbReference>
<dbReference type="InterPro" id="IPR015421">
    <property type="entry name" value="PyrdxlP-dep_Trfase_major"/>
</dbReference>
<dbReference type="InterPro" id="IPR015424">
    <property type="entry name" value="PyrdxlP-dep_Trfase"/>
</dbReference>
<dbReference type="GO" id="GO:0009236">
    <property type="term" value="P:cobalamin biosynthetic process"/>
    <property type="evidence" value="ECO:0007669"/>
    <property type="project" value="UniProtKB-UniPathway"/>
</dbReference>
<dbReference type="Gene3D" id="3.40.640.10">
    <property type="entry name" value="Type I PLP-dependent aspartate aminotransferase-like (Major domain)"/>
    <property type="match status" value="1"/>
</dbReference>
<dbReference type="CDD" id="cd00609">
    <property type="entry name" value="AAT_like"/>
    <property type="match status" value="1"/>
</dbReference>
<evidence type="ECO:0000256" key="7">
    <source>
        <dbReference type="ARBA" id="ARBA00023239"/>
    </source>
</evidence>
<keyword evidence="6" id="KW-0663">Pyridoxal phosphate</keyword>
<name>A0A511XKQ1_9PROT</name>
<evidence type="ECO:0000313" key="11">
    <source>
        <dbReference type="EMBL" id="GEN63521.1"/>
    </source>
</evidence>
<dbReference type="AlphaFoldDB" id="A0A511XKQ1"/>
<dbReference type="GO" id="GO:0048472">
    <property type="term" value="F:threonine-phosphate decarboxylase activity"/>
    <property type="evidence" value="ECO:0007669"/>
    <property type="project" value="UniProtKB-EC"/>
</dbReference>
<gene>
    <name evidence="11" type="primary">cobC</name>
    <name evidence="11" type="ORF">AOE01nite_17450</name>
</gene>
<sequence length="335" mass="36381">MRHFPDATRPFIDLSTGINPDAYPLRMPPPGSLTRLPEEEDDHALREAAAIAYGAAAPDMIATGPGSQSLISLLPRLVPAPRACLWEPTYSGHATSWQQAGATLQHVSDLASFMREAARESTACILCNPNNPDGRILPATQLRELADLCASHGNHLVVDEAFADFDAESLIPVLPHPGLIILRSFGKTWGLPGVRLGFLLASPETAEQARNLVGAWPVSTLALAVGGQALRDREWLDRARLTASQAKNRLVGLLDRTGLRSEGQASLFTLVRTDRATDLWTHLCRHGIITRLFSTESDSLRLGLPGAEEAWQRLEAVLAEWRQQAPLSPGAHTDD</sequence>
<keyword evidence="5" id="KW-0169">Cobalamin biosynthesis</keyword>
<dbReference type="InterPro" id="IPR015422">
    <property type="entry name" value="PyrdxlP-dep_Trfase_small"/>
</dbReference>